<dbReference type="AlphaFoldDB" id="A0A7J5Z340"/>
<accession>A0A7J5Z340</accession>
<organism evidence="1 2">
    <name type="scientific">Dissostichus mawsoni</name>
    <name type="common">Antarctic cod</name>
    <dbReference type="NCBI Taxonomy" id="36200"/>
    <lineage>
        <taxon>Eukaryota</taxon>
        <taxon>Metazoa</taxon>
        <taxon>Chordata</taxon>
        <taxon>Craniata</taxon>
        <taxon>Vertebrata</taxon>
        <taxon>Euteleostomi</taxon>
        <taxon>Actinopterygii</taxon>
        <taxon>Neopterygii</taxon>
        <taxon>Teleostei</taxon>
        <taxon>Neoteleostei</taxon>
        <taxon>Acanthomorphata</taxon>
        <taxon>Eupercaria</taxon>
        <taxon>Perciformes</taxon>
        <taxon>Notothenioidei</taxon>
        <taxon>Nototheniidae</taxon>
        <taxon>Dissostichus</taxon>
    </lineage>
</organism>
<reference evidence="1 2" key="1">
    <citation type="submission" date="2020-03" db="EMBL/GenBank/DDBJ databases">
        <title>Dissostichus mawsoni Genome sequencing and assembly.</title>
        <authorList>
            <person name="Park H."/>
        </authorList>
    </citation>
    <scope>NUCLEOTIDE SEQUENCE [LARGE SCALE GENOMIC DNA]</scope>
    <source>
        <strain evidence="1">DM0001</strain>
        <tissue evidence="1">Muscle</tissue>
    </source>
</reference>
<comment type="caution">
    <text evidence="1">The sequence shown here is derived from an EMBL/GenBank/DDBJ whole genome shotgun (WGS) entry which is preliminary data.</text>
</comment>
<evidence type="ECO:0000313" key="1">
    <source>
        <dbReference type="EMBL" id="KAF3856006.1"/>
    </source>
</evidence>
<dbReference type="Proteomes" id="UP000518266">
    <property type="component" value="Unassembled WGS sequence"/>
</dbReference>
<name>A0A7J5Z340_DISMA</name>
<keyword evidence="2" id="KW-1185">Reference proteome</keyword>
<dbReference type="EMBL" id="JAAKFY010000006">
    <property type="protein sequence ID" value="KAF3856006.1"/>
    <property type="molecule type" value="Genomic_DNA"/>
</dbReference>
<protein>
    <submittedName>
        <fullName evidence="1">Uncharacterized protein</fullName>
    </submittedName>
</protein>
<sequence>MVFSKSPWELAHRKLSLITRALKLCSLSSFFRPSLFKCRGLYIHNHRARVLSQTTAQGYLPVAPSRKEQGLP</sequence>
<proteinExistence type="predicted"/>
<gene>
    <name evidence="1" type="ORF">F7725_016729</name>
</gene>
<evidence type="ECO:0000313" key="2">
    <source>
        <dbReference type="Proteomes" id="UP000518266"/>
    </source>
</evidence>